<evidence type="ECO:0000256" key="1">
    <source>
        <dbReference type="SAM" id="Phobius"/>
    </source>
</evidence>
<accession>A0A820FZI4</accession>
<proteinExistence type="predicted"/>
<name>A0A820FZI4_9BILA</name>
<protein>
    <recommendedName>
        <fullName evidence="4">FAD-binding domain-containing protein</fullName>
    </recommendedName>
</protein>
<keyword evidence="1" id="KW-0812">Transmembrane</keyword>
<organism evidence="2 3">
    <name type="scientific">Rotaria sordida</name>
    <dbReference type="NCBI Taxonomy" id="392033"/>
    <lineage>
        <taxon>Eukaryota</taxon>
        <taxon>Metazoa</taxon>
        <taxon>Spiralia</taxon>
        <taxon>Gnathifera</taxon>
        <taxon>Rotifera</taxon>
        <taxon>Eurotatoria</taxon>
        <taxon>Bdelloidea</taxon>
        <taxon>Philodinida</taxon>
        <taxon>Philodinidae</taxon>
        <taxon>Rotaria</taxon>
    </lineage>
</organism>
<keyword evidence="1" id="KW-1133">Transmembrane helix</keyword>
<evidence type="ECO:0000313" key="2">
    <source>
        <dbReference type="EMBL" id="CAF4269454.1"/>
    </source>
</evidence>
<reference evidence="2" key="1">
    <citation type="submission" date="2021-02" db="EMBL/GenBank/DDBJ databases">
        <authorList>
            <person name="Nowell W R."/>
        </authorList>
    </citation>
    <scope>NUCLEOTIDE SEQUENCE</scope>
</reference>
<feature type="transmembrane region" description="Helical" evidence="1">
    <location>
        <begin position="12"/>
        <end position="31"/>
    </location>
</feature>
<dbReference type="EMBL" id="CAJOBD010026825">
    <property type="protein sequence ID" value="CAF4269454.1"/>
    <property type="molecule type" value="Genomic_DNA"/>
</dbReference>
<sequence length="149" mass="17268">MSSTTEINQPLIVIVSGGGPVGLTFSLHLTIMMGKDVKIIIYEGRWFVDEQGKIRWQGEEEGKTRRDQVVTLQDHVIKQMPEYIKQGLFQNINERVWPTSRNIPIREVEDRLFDLIQPFVRNGQIELIPENLHEQSECLIKGSFNCFEL</sequence>
<dbReference type="AlphaFoldDB" id="A0A820FZI4"/>
<dbReference type="Proteomes" id="UP000663836">
    <property type="component" value="Unassembled WGS sequence"/>
</dbReference>
<comment type="caution">
    <text evidence="2">The sequence shown here is derived from an EMBL/GenBank/DDBJ whole genome shotgun (WGS) entry which is preliminary data.</text>
</comment>
<gene>
    <name evidence="2" type="ORF">JBS370_LOCUS39376</name>
</gene>
<evidence type="ECO:0000313" key="3">
    <source>
        <dbReference type="Proteomes" id="UP000663836"/>
    </source>
</evidence>
<keyword evidence="1" id="KW-0472">Membrane</keyword>
<evidence type="ECO:0008006" key="4">
    <source>
        <dbReference type="Google" id="ProtNLM"/>
    </source>
</evidence>